<dbReference type="PROSITE" id="PS51257">
    <property type="entry name" value="PROKAR_LIPOPROTEIN"/>
    <property type="match status" value="1"/>
</dbReference>
<sequence length="338" mass="34314">MQTLHRILLGSLAVTGFLTFPFAASASCVIPNQIANGQPIDATPVNGNFASLSACEAASSPAGSQNSLQVRGADGAFVGVDPLDDGELMIGAAGNAPTGSTLTAGQGVQIQNSAGAITVSAPGGSETGGVDWLNAAATVRPTFNDFALKTSSTAPTGASLAATVRGFVLTATGGGANTAMMAEANTPGSAGWVATMLTAYSGPLSTYSVPAIAVRDSVNNRAVQFGIGGASTTTYRFSYTKTVGGSGLNSFIGTADTLVDAGLAAPSEPIWTRLTYDGTNLTWAFSRDGQFFVNAYVVAANETLTNLDKVGPAVLFVEPTHTTWPVAYHILSWTITSL</sequence>
<dbReference type="RefSeq" id="WP_250913199.1">
    <property type="nucleotide sequence ID" value="NZ_JAMXLX010000019.1"/>
</dbReference>
<gene>
    <name evidence="2" type="ORF">NBH21_25875</name>
</gene>
<proteinExistence type="predicted"/>
<dbReference type="AlphaFoldDB" id="A0AAJ1C1T1"/>
<dbReference type="Proteomes" id="UP001155380">
    <property type="component" value="Unassembled WGS sequence"/>
</dbReference>
<dbReference type="EMBL" id="JAMXLX010000019">
    <property type="protein sequence ID" value="MCO5960192.1"/>
    <property type="molecule type" value="Genomic_DNA"/>
</dbReference>
<evidence type="ECO:0000313" key="2">
    <source>
        <dbReference type="EMBL" id="MCO5960192.1"/>
    </source>
</evidence>
<feature type="signal peptide" evidence="1">
    <location>
        <begin position="1"/>
        <end position="26"/>
    </location>
</feature>
<comment type="caution">
    <text evidence="2">The sequence shown here is derived from an EMBL/GenBank/DDBJ whole genome shotgun (WGS) entry which is preliminary data.</text>
</comment>
<evidence type="ECO:0000256" key="1">
    <source>
        <dbReference type="SAM" id="SignalP"/>
    </source>
</evidence>
<feature type="chain" id="PRO_5042616649" evidence="1">
    <location>
        <begin position="27"/>
        <end position="338"/>
    </location>
</feature>
<reference evidence="2" key="1">
    <citation type="submission" date="2022-06" db="EMBL/GenBank/DDBJ databases">
        <authorList>
            <person name="Sun Q."/>
        </authorList>
    </citation>
    <scope>NUCLEOTIDE SEQUENCE</scope>
    <source>
        <strain evidence="2">S101</strain>
    </source>
</reference>
<evidence type="ECO:0000313" key="3">
    <source>
        <dbReference type="Proteomes" id="UP001155380"/>
    </source>
</evidence>
<protein>
    <submittedName>
        <fullName evidence="2">Uncharacterized protein</fullName>
    </submittedName>
</protein>
<name>A0AAJ1C1T1_9HYPH</name>
<organism evidence="2 3">
    <name type="scientific">Ciceribacter sichuanensis</name>
    <dbReference type="NCBI Taxonomy" id="2949647"/>
    <lineage>
        <taxon>Bacteria</taxon>
        <taxon>Pseudomonadati</taxon>
        <taxon>Pseudomonadota</taxon>
        <taxon>Alphaproteobacteria</taxon>
        <taxon>Hyphomicrobiales</taxon>
        <taxon>Rhizobiaceae</taxon>
        <taxon>Ciceribacter</taxon>
    </lineage>
</organism>
<accession>A0AAJ1C1T1</accession>
<keyword evidence="1" id="KW-0732">Signal</keyword>